<dbReference type="AlphaFoldDB" id="A0A8J3I1P5"/>
<dbReference type="InterPro" id="IPR017871">
    <property type="entry name" value="ABC_transporter-like_CS"/>
</dbReference>
<dbReference type="InterPro" id="IPR039421">
    <property type="entry name" value="Type_1_exporter"/>
</dbReference>
<evidence type="ECO:0000256" key="6">
    <source>
        <dbReference type="ARBA" id="ARBA00022840"/>
    </source>
</evidence>
<evidence type="ECO:0000256" key="3">
    <source>
        <dbReference type="ARBA" id="ARBA00022475"/>
    </source>
</evidence>
<dbReference type="GO" id="GO:0016887">
    <property type="term" value="F:ATP hydrolysis activity"/>
    <property type="evidence" value="ECO:0007669"/>
    <property type="project" value="InterPro"/>
</dbReference>
<dbReference type="PROSITE" id="PS50893">
    <property type="entry name" value="ABC_TRANSPORTER_2"/>
    <property type="match status" value="1"/>
</dbReference>
<comment type="caution">
    <text evidence="12">The sequence shown here is derived from an EMBL/GenBank/DDBJ whole genome shotgun (WGS) entry which is preliminary data.</text>
</comment>
<evidence type="ECO:0000256" key="5">
    <source>
        <dbReference type="ARBA" id="ARBA00022741"/>
    </source>
</evidence>
<dbReference type="InterPro" id="IPR011527">
    <property type="entry name" value="ABC1_TM_dom"/>
</dbReference>
<sequence length="624" mass="70653">MEKLHAWLRVVRELLQTIQIIFRLLWKSDRGGVMTLLVLEVVQALVPVGAAWLSKVLFDTLVRGVQQQNTATLLSSLLPLLALQTLVVIAGQVITPTNKYVNEQLSLKLTFTMKCSIYQKLNSLAGLAHFEDPRFHDMFQIANTAHFMPKQTLSSFLSIMRSLLTFLSVVGIFFILSPLLALVIAIATIPHLYIHLRLSKEHVQMRFENNPKERQADYYGRILSTPRYAKEVKLFQLGPFFLQSFLSLTKVLQLHERKHQKREWYWQLGLSALAALISSGAFIVVVMQAFARQISIGDVALYIGIAASVQQSLLVIAFSISQINEYILYFKRYNDLQALPQTISLHRTPQRVPILKKGITFQNVSFRYTSQHPWILKDVNLFLPAHQCLALVGLNGAGKSTLVKLLTRMYDPSAGEILWDGIDIREFDVDEYRGQIGAIFQDFSRYDLSAQENIGLGNTTHMRNSDLIQNAANKAGIHERIMNLPQGYESILSLWMAGENQDNGIDLSGGEWQKVALARMFMRSSSMLILDEPTAALDAEAEYELYAHFQELMRGHTSLLITHRFSTVRMADHVAVLDGSQIVEYGTHDNLLALQGQYARMYNMQAQSYLSDNESLNDVVLSKS</sequence>
<feature type="domain" description="ABC transmembrane type-1" evidence="11">
    <location>
        <begin position="36"/>
        <end position="325"/>
    </location>
</feature>
<feature type="transmembrane region" description="Helical" evidence="9">
    <location>
        <begin position="73"/>
        <end position="94"/>
    </location>
</feature>
<dbReference type="Gene3D" id="1.20.1560.10">
    <property type="entry name" value="ABC transporter type 1, transmembrane domain"/>
    <property type="match status" value="1"/>
</dbReference>
<dbReference type="InterPro" id="IPR027417">
    <property type="entry name" value="P-loop_NTPase"/>
</dbReference>
<evidence type="ECO:0000256" key="9">
    <source>
        <dbReference type="SAM" id="Phobius"/>
    </source>
</evidence>
<dbReference type="SUPFAM" id="SSF90123">
    <property type="entry name" value="ABC transporter transmembrane region"/>
    <property type="match status" value="1"/>
</dbReference>
<dbReference type="SMART" id="SM00382">
    <property type="entry name" value="AAA"/>
    <property type="match status" value="1"/>
</dbReference>
<feature type="transmembrane region" description="Helical" evidence="9">
    <location>
        <begin position="163"/>
        <end position="189"/>
    </location>
</feature>
<comment type="subcellular location">
    <subcellularLocation>
        <location evidence="1">Cell membrane</location>
        <topology evidence="1">Multi-pass membrane protein</topology>
    </subcellularLocation>
</comment>
<dbReference type="RefSeq" id="WP_220195387.1">
    <property type="nucleotide sequence ID" value="NZ_BNJF01000002.1"/>
</dbReference>
<dbReference type="InterPro" id="IPR003593">
    <property type="entry name" value="AAA+_ATPase"/>
</dbReference>
<dbReference type="PROSITE" id="PS00211">
    <property type="entry name" value="ABC_TRANSPORTER_1"/>
    <property type="match status" value="1"/>
</dbReference>
<protein>
    <submittedName>
        <fullName evidence="12">ABC transporter permease</fullName>
    </submittedName>
</protein>
<dbReference type="Gene3D" id="3.40.50.300">
    <property type="entry name" value="P-loop containing nucleotide triphosphate hydrolases"/>
    <property type="match status" value="1"/>
</dbReference>
<keyword evidence="2" id="KW-0813">Transport</keyword>
<feature type="transmembrane region" description="Helical" evidence="9">
    <location>
        <begin position="33"/>
        <end position="53"/>
    </location>
</feature>
<keyword evidence="6" id="KW-0067">ATP-binding</keyword>
<dbReference type="InterPro" id="IPR036640">
    <property type="entry name" value="ABC1_TM_sf"/>
</dbReference>
<keyword evidence="3" id="KW-1003">Cell membrane</keyword>
<reference evidence="12" key="1">
    <citation type="submission" date="2020-10" db="EMBL/GenBank/DDBJ databases">
        <title>Taxonomic study of unclassified bacteria belonging to the class Ktedonobacteria.</title>
        <authorList>
            <person name="Yabe S."/>
            <person name="Wang C.M."/>
            <person name="Zheng Y."/>
            <person name="Sakai Y."/>
            <person name="Cavaletti L."/>
            <person name="Monciardini P."/>
            <person name="Donadio S."/>
        </authorList>
    </citation>
    <scope>NUCLEOTIDE SEQUENCE</scope>
    <source>
        <strain evidence="12">SOSP1-1</strain>
    </source>
</reference>
<feature type="transmembrane region" description="Helical" evidence="9">
    <location>
        <begin position="299"/>
        <end position="321"/>
    </location>
</feature>
<keyword evidence="7 9" id="KW-1133">Transmembrane helix</keyword>
<dbReference type="GO" id="GO:0015421">
    <property type="term" value="F:ABC-type oligopeptide transporter activity"/>
    <property type="evidence" value="ECO:0007669"/>
    <property type="project" value="TreeGrafter"/>
</dbReference>
<dbReference type="Proteomes" id="UP000612362">
    <property type="component" value="Unassembled WGS sequence"/>
</dbReference>
<feature type="domain" description="ABC transporter" evidence="10">
    <location>
        <begin position="359"/>
        <end position="604"/>
    </location>
</feature>
<dbReference type="SUPFAM" id="SSF52540">
    <property type="entry name" value="P-loop containing nucleoside triphosphate hydrolases"/>
    <property type="match status" value="1"/>
</dbReference>
<proteinExistence type="predicted"/>
<accession>A0A8J3I1P5</accession>
<keyword evidence="8 9" id="KW-0472">Membrane</keyword>
<name>A0A8J3I1P5_9CHLR</name>
<evidence type="ECO:0000256" key="8">
    <source>
        <dbReference type="ARBA" id="ARBA00023136"/>
    </source>
</evidence>
<dbReference type="EMBL" id="BNJF01000002">
    <property type="protein sequence ID" value="GHO45976.1"/>
    <property type="molecule type" value="Genomic_DNA"/>
</dbReference>
<dbReference type="PANTHER" id="PTHR43394:SF1">
    <property type="entry name" value="ATP-BINDING CASSETTE SUB-FAMILY B MEMBER 10, MITOCHONDRIAL"/>
    <property type="match status" value="1"/>
</dbReference>
<dbReference type="PROSITE" id="PS50929">
    <property type="entry name" value="ABC_TM1F"/>
    <property type="match status" value="1"/>
</dbReference>
<feature type="transmembrane region" description="Helical" evidence="9">
    <location>
        <begin position="264"/>
        <end position="287"/>
    </location>
</feature>
<dbReference type="FunFam" id="3.40.50.300:FF:000221">
    <property type="entry name" value="Multidrug ABC transporter ATP-binding protein"/>
    <property type="match status" value="1"/>
</dbReference>
<evidence type="ECO:0000256" key="2">
    <source>
        <dbReference type="ARBA" id="ARBA00022448"/>
    </source>
</evidence>
<dbReference type="Pfam" id="PF00005">
    <property type="entry name" value="ABC_tran"/>
    <property type="match status" value="1"/>
</dbReference>
<gene>
    <name evidence="12" type="ORF">KSX_41390</name>
</gene>
<evidence type="ECO:0000313" key="13">
    <source>
        <dbReference type="Proteomes" id="UP000612362"/>
    </source>
</evidence>
<dbReference type="PANTHER" id="PTHR43394">
    <property type="entry name" value="ATP-DEPENDENT PERMEASE MDL1, MITOCHONDRIAL"/>
    <property type="match status" value="1"/>
</dbReference>
<dbReference type="InterPro" id="IPR003439">
    <property type="entry name" value="ABC_transporter-like_ATP-bd"/>
</dbReference>
<evidence type="ECO:0000256" key="7">
    <source>
        <dbReference type="ARBA" id="ARBA00022989"/>
    </source>
</evidence>
<dbReference type="GO" id="GO:0005524">
    <property type="term" value="F:ATP binding"/>
    <property type="evidence" value="ECO:0007669"/>
    <property type="project" value="UniProtKB-KW"/>
</dbReference>
<organism evidence="12 13">
    <name type="scientific">Ktedonospora formicarum</name>
    <dbReference type="NCBI Taxonomy" id="2778364"/>
    <lineage>
        <taxon>Bacteria</taxon>
        <taxon>Bacillati</taxon>
        <taxon>Chloroflexota</taxon>
        <taxon>Ktedonobacteria</taxon>
        <taxon>Ktedonobacterales</taxon>
        <taxon>Ktedonobacteraceae</taxon>
        <taxon>Ktedonospora</taxon>
    </lineage>
</organism>
<evidence type="ECO:0000256" key="1">
    <source>
        <dbReference type="ARBA" id="ARBA00004651"/>
    </source>
</evidence>
<keyword evidence="4 9" id="KW-0812">Transmembrane</keyword>
<evidence type="ECO:0000259" key="11">
    <source>
        <dbReference type="PROSITE" id="PS50929"/>
    </source>
</evidence>
<evidence type="ECO:0000256" key="4">
    <source>
        <dbReference type="ARBA" id="ARBA00022692"/>
    </source>
</evidence>
<dbReference type="GO" id="GO:0005886">
    <property type="term" value="C:plasma membrane"/>
    <property type="evidence" value="ECO:0007669"/>
    <property type="project" value="UniProtKB-SubCell"/>
</dbReference>
<evidence type="ECO:0000259" key="10">
    <source>
        <dbReference type="PROSITE" id="PS50893"/>
    </source>
</evidence>
<keyword evidence="5" id="KW-0547">Nucleotide-binding</keyword>
<keyword evidence="13" id="KW-1185">Reference proteome</keyword>
<evidence type="ECO:0000313" key="12">
    <source>
        <dbReference type="EMBL" id="GHO45976.1"/>
    </source>
</evidence>